<evidence type="ECO:0000256" key="11">
    <source>
        <dbReference type="PROSITE-ProRule" id="PRU01360"/>
    </source>
</evidence>
<dbReference type="EMBL" id="QKZN01000008">
    <property type="protein sequence ID" value="PZX25459.1"/>
    <property type="molecule type" value="Genomic_DNA"/>
</dbReference>
<keyword evidence="5 11" id="KW-0812">Transmembrane</keyword>
<feature type="signal peptide" evidence="13">
    <location>
        <begin position="1"/>
        <end position="32"/>
    </location>
</feature>
<comment type="subcellular location">
    <subcellularLocation>
        <location evidence="1 11">Cell outer membrane</location>
        <topology evidence="1 11">Multi-pass membrane protein</topology>
    </subcellularLocation>
</comment>
<dbReference type="GO" id="GO:0015232">
    <property type="term" value="F:heme transmembrane transporter activity"/>
    <property type="evidence" value="ECO:0007669"/>
    <property type="project" value="InterPro"/>
</dbReference>
<evidence type="ECO:0000256" key="8">
    <source>
        <dbReference type="ARBA" id="ARBA00023136"/>
    </source>
</evidence>
<dbReference type="PROSITE" id="PS52016">
    <property type="entry name" value="TONB_DEPENDENT_REC_3"/>
    <property type="match status" value="1"/>
</dbReference>
<evidence type="ECO:0000256" key="13">
    <source>
        <dbReference type="SAM" id="SignalP"/>
    </source>
</evidence>
<comment type="similarity">
    <text evidence="2 11 12">Belongs to the TonB-dependent receptor family.</text>
</comment>
<dbReference type="GO" id="GO:0015344">
    <property type="term" value="F:siderophore uptake transmembrane transporter activity"/>
    <property type="evidence" value="ECO:0007669"/>
    <property type="project" value="TreeGrafter"/>
</dbReference>
<evidence type="ECO:0000256" key="7">
    <source>
        <dbReference type="ARBA" id="ARBA00023077"/>
    </source>
</evidence>
<dbReference type="PANTHER" id="PTHR30069">
    <property type="entry name" value="TONB-DEPENDENT OUTER MEMBRANE RECEPTOR"/>
    <property type="match status" value="1"/>
</dbReference>
<dbReference type="CDD" id="cd01347">
    <property type="entry name" value="ligand_gated_channel"/>
    <property type="match status" value="1"/>
</dbReference>
<comment type="caution">
    <text evidence="16">The sequence shown here is derived from an EMBL/GenBank/DDBJ whole genome shotgun (WGS) entry which is preliminary data.</text>
</comment>
<dbReference type="InterPro" id="IPR011276">
    <property type="entry name" value="TonB_haem/Hb_rcpt"/>
</dbReference>
<evidence type="ECO:0000256" key="1">
    <source>
        <dbReference type="ARBA" id="ARBA00004571"/>
    </source>
</evidence>
<accession>A0A2W7NVN5</accession>
<evidence type="ECO:0000259" key="14">
    <source>
        <dbReference type="Pfam" id="PF00593"/>
    </source>
</evidence>
<keyword evidence="8 11" id="KW-0472">Membrane</keyword>
<feature type="domain" description="TonB-dependent receptor plug" evidence="15">
    <location>
        <begin position="61"/>
        <end position="172"/>
    </location>
</feature>
<gene>
    <name evidence="16" type="ORF">C7416_108200</name>
</gene>
<evidence type="ECO:0000313" key="16">
    <source>
        <dbReference type="EMBL" id="PZX25459.1"/>
    </source>
</evidence>
<dbReference type="InterPro" id="IPR000531">
    <property type="entry name" value="Beta-barrel_TonB"/>
</dbReference>
<dbReference type="Proteomes" id="UP000249638">
    <property type="component" value="Unassembled WGS sequence"/>
</dbReference>
<evidence type="ECO:0000256" key="4">
    <source>
        <dbReference type="ARBA" id="ARBA00022452"/>
    </source>
</evidence>
<protein>
    <submittedName>
        <fullName evidence="16">Hemoglobin/transferrin/lactoferrin receptor protein</fullName>
    </submittedName>
</protein>
<dbReference type="AlphaFoldDB" id="A0A2W7NVN5"/>
<dbReference type="NCBIfam" id="TIGR01786">
    <property type="entry name" value="TonB-hemlactrns"/>
    <property type="match status" value="1"/>
</dbReference>
<keyword evidence="3 11" id="KW-0813">Transport</keyword>
<keyword evidence="7 12" id="KW-0798">TonB box</keyword>
<name>A0A2W7NVN5_9BURK</name>
<evidence type="ECO:0000256" key="9">
    <source>
        <dbReference type="ARBA" id="ARBA00023170"/>
    </source>
</evidence>
<keyword evidence="6 13" id="KW-0732">Signal</keyword>
<dbReference type="GO" id="GO:0044718">
    <property type="term" value="P:siderophore transmembrane transport"/>
    <property type="evidence" value="ECO:0007669"/>
    <property type="project" value="TreeGrafter"/>
</dbReference>
<evidence type="ECO:0000256" key="5">
    <source>
        <dbReference type="ARBA" id="ARBA00022692"/>
    </source>
</evidence>
<organism evidence="16 17">
    <name type="scientific">Cupriavidus phytorum</name>
    <dbReference type="NCBI Taxonomy" id="3024399"/>
    <lineage>
        <taxon>Bacteria</taxon>
        <taxon>Pseudomonadati</taxon>
        <taxon>Pseudomonadota</taxon>
        <taxon>Betaproteobacteria</taxon>
        <taxon>Burkholderiales</taxon>
        <taxon>Burkholderiaceae</taxon>
        <taxon>Cupriavidus</taxon>
    </lineage>
</organism>
<evidence type="ECO:0000256" key="3">
    <source>
        <dbReference type="ARBA" id="ARBA00022448"/>
    </source>
</evidence>
<dbReference type="Gene3D" id="2.40.170.20">
    <property type="entry name" value="TonB-dependent receptor, beta-barrel domain"/>
    <property type="match status" value="1"/>
</dbReference>
<dbReference type="InterPro" id="IPR037066">
    <property type="entry name" value="Plug_dom_sf"/>
</dbReference>
<dbReference type="NCBIfam" id="TIGR01785">
    <property type="entry name" value="TonB-hemin"/>
    <property type="match status" value="1"/>
</dbReference>
<dbReference type="Pfam" id="PF07715">
    <property type="entry name" value="Plug"/>
    <property type="match status" value="1"/>
</dbReference>
<evidence type="ECO:0000256" key="2">
    <source>
        <dbReference type="ARBA" id="ARBA00009810"/>
    </source>
</evidence>
<evidence type="ECO:0000313" key="17">
    <source>
        <dbReference type="Proteomes" id="UP000249638"/>
    </source>
</evidence>
<dbReference type="InterPro" id="IPR012910">
    <property type="entry name" value="Plug_dom"/>
</dbReference>
<dbReference type="InterPro" id="IPR010949">
    <property type="entry name" value="TonB_Hb/transfer/lactofer_rcpt"/>
</dbReference>
<keyword evidence="17" id="KW-1185">Reference proteome</keyword>
<evidence type="ECO:0000256" key="6">
    <source>
        <dbReference type="ARBA" id="ARBA00022729"/>
    </source>
</evidence>
<sequence length="760" mass="83370">MKRRCLARLRASVRVTPPIAAVCAALGSPAFAADGAGATTRLAALNEVVVTATRTEERADAVASTITTRDARQVERAQPVDEAGLFADEPDIDVPRDRRRFGAGSINIRGIEDNRVLQMVDGVRLPDFFNGGGPSNISSSTRDAPEFSFLKRVEVLRGPASSLYGSDAIGGVVAYATKDPSDLMQGRKVGGELGLNWNGIDNGFGQTAGVAGGSDTLQGLFMYANRNAHEMKNMGSDDSSSVNRTRPNPQDVRTQAWLGKILLNASPAHKFRFTYEHRDGNTDTDLLRLSTALPRVTAANGNEDLSRDRVSLDYEWKPAGGVLDRLTAQVYYQESETTTLTNQVRSNTSTGCSATTRGTSLCNVALGFAFKQEQTGFNLQGDKSFATGAVAHRLIGGVDFMRVRSSESRDGTVRNLTTGTTTKTLAGENFPIHDFPTGETRQTGLFAQDEMRFFDGRFTLTPGLRFDHYSLSPDGDDLVYNNAGGRPAVSKSDSHLSPKLSALWQATDRVNLWAQYVFGYRAPNYQEVNGSFRNPVQGYGAAPNANLDPEKSRSFEIGARYTSDNVQTSVALFDNRYRDFIEQVQLACPSDPACLPGLRATYQYRNQTSVRIYGAEWRGVWRFLPQWRIDGAVAYAHGNNEQTGQPLNSVSPLRASAGLTWERVQGQGAAIRWRGARPVTRTDDSSFTYFKPAGYGVVDLQAWWRFNRHVSLALSVNNLFDKKYWLWGDVRQTGVSATEPGVDFYTQPGRTFAASLKLSF</sequence>
<keyword evidence="10 11" id="KW-0998">Cell outer membrane</keyword>
<feature type="domain" description="TonB-dependent receptor-like beta-barrel" evidence="14">
    <location>
        <begin position="271"/>
        <end position="719"/>
    </location>
</feature>
<dbReference type="Gene3D" id="2.170.130.10">
    <property type="entry name" value="TonB-dependent receptor, plug domain"/>
    <property type="match status" value="1"/>
</dbReference>
<reference evidence="16" key="1">
    <citation type="submission" date="2018-06" db="EMBL/GenBank/DDBJ databases">
        <title>Genomic Encyclopedia of Type Strains, Phase IV (KMG-V): Genome sequencing to study the core and pangenomes of soil and plant-associated prokaryotes.</title>
        <authorList>
            <person name="Whitman W."/>
        </authorList>
    </citation>
    <scope>NUCLEOTIDE SEQUENCE [LARGE SCALE GENOMIC DNA]</scope>
    <source>
        <strain evidence="16">MLR2-44</strain>
    </source>
</reference>
<evidence type="ECO:0000256" key="12">
    <source>
        <dbReference type="RuleBase" id="RU003357"/>
    </source>
</evidence>
<dbReference type="InterPro" id="IPR039426">
    <property type="entry name" value="TonB-dep_rcpt-like"/>
</dbReference>
<dbReference type="PANTHER" id="PTHR30069:SF29">
    <property type="entry name" value="HEMOGLOBIN AND HEMOGLOBIN-HAPTOGLOBIN-BINDING PROTEIN 1-RELATED"/>
    <property type="match status" value="1"/>
</dbReference>
<feature type="chain" id="PRO_5016137570" evidence="13">
    <location>
        <begin position="33"/>
        <end position="760"/>
    </location>
</feature>
<proteinExistence type="inferred from homology"/>
<keyword evidence="4 11" id="KW-1134">Transmembrane beta strand</keyword>
<keyword evidence="9 16" id="KW-0675">Receptor</keyword>
<evidence type="ECO:0000259" key="15">
    <source>
        <dbReference type="Pfam" id="PF07715"/>
    </source>
</evidence>
<dbReference type="GO" id="GO:0009279">
    <property type="term" value="C:cell outer membrane"/>
    <property type="evidence" value="ECO:0007669"/>
    <property type="project" value="UniProtKB-SubCell"/>
</dbReference>
<dbReference type="SUPFAM" id="SSF56935">
    <property type="entry name" value="Porins"/>
    <property type="match status" value="1"/>
</dbReference>
<dbReference type="InterPro" id="IPR036942">
    <property type="entry name" value="Beta-barrel_TonB_sf"/>
</dbReference>
<dbReference type="Pfam" id="PF00593">
    <property type="entry name" value="TonB_dep_Rec_b-barrel"/>
    <property type="match status" value="1"/>
</dbReference>
<evidence type="ECO:0000256" key="10">
    <source>
        <dbReference type="ARBA" id="ARBA00023237"/>
    </source>
</evidence>